<reference evidence="2" key="1">
    <citation type="journal article" date="2022" name="Int. J. Mol. Sci.">
        <title>Draft Genome of Tanacetum Coccineum: Genomic Comparison of Closely Related Tanacetum-Family Plants.</title>
        <authorList>
            <person name="Yamashiro T."/>
            <person name="Shiraishi A."/>
            <person name="Nakayama K."/>
            <person name="Satake H."/>
        </authorList>
    </citation>
    <scope>NUCLEOTIDE SEQUENCE</scope>
</reference>
<gene>
    <name evidence="2" type="ORF">Tco_1082815</name>
</gene>
<dbReference type="Proteomes" id="UP001151760">
    <property type="component" value="Unassembled WGS sequence"/>
</dbReference>
<reference evidence="2" key="2">
    <citation type="submission" date="2022-01" db="EMBL/GenBank/DDBJ databases">
        <authorList>
            <person name="Yamashiro T."/>
            <person name="Shiraishi A."/>
            <person name="Satake H."/>
            <person name="Nakayama K."/>
        </authorList>
    </citation>
    <scope>NUCLEOTIDE SEQUENCE</scope>
</reference>
<dbReference type="Pfam" id="PF25597">
    <property type="entry name" value="SH3_retrovirus"/>
    <property type="match status" value="1"/>
</dbReference>
<organism evidence="2 3">
    <name type="scientific">Tanacetum coccineum</name>
    <dbReference type="NCBI Taxonomy" id="301880"/>
    <lineage>
        <taxon>Eukaryota</taxon>
        <taxon>Viridiplantae</taxon>
        <taxon>Streptophyta</taxon>
        <taxon>Embryophyta</taxon>
        <taxon>Tracheophyta</taxon>
        <taxon>Spermatophyta</taxon>
        <taxon>Magnoliopsida</taxon>
        <taxon>eudicotyledons</taxon>
        <taxon>Gunneridae</taxon>
        <taxon>Pentapetalae</taxon>
        <taxon>asterids</taxon>
        <taxon>campanulids</taxon>
        <taxon>Asterales</taxon>
        <taxon>Asteraceae</taxon>
        <taxon>Asteroideae</taxon>
        <taxon>Anthemideae</taxon>
        <taxon>Anthemidinae</taxon>
        <taxon>Tanacetum</taxon>
    </lineage>
</organism>
<feature type="domain" description="Retroviral polymerase SH3-like" evidence="1">
    <location>
        <begin position="57"/>
        <end position="115"/>
    </location>
</feature>
<proteinExistence type="predicted"/>
<evidence type="ECO:0000259" key="1">
    <source>
        <dbReference type="Pfam" id="PF25597"/>
    </source>
</evidence>
<comment type="caution">
    <text evidence="2">The sequence shown here is derived from an EMBL/GenBank/DDBJ whole genome shotgun (WGS) entry which is preliminary data.</text>
</comment>
<keyword evidence="3" id="KW-1185">Reference proteome</keyword>
<dbReference type="EMBL" id="BQNB010020253">
    <property type="protein sequence ID" value="GJT93970.1"/>
    <property type="molecule type" value="Genomic_DNA"/>
</dbReference>
<accession>A0ABQ5I1K9</accession>
<name>A0ABQ5I1K9_9ASTR</name>
<sequence>MFTKIVSLQVMSKDEYVSKKCSSQEVSKIISRLKIKISKEEWQGKEVSLAHLRVIGCDSYVKEKDVARDKLDEKSMKCTFIGYGSNEMGYRFWDSKGHKIVQSSDVTFNEDSLYGSQGYNKF</sequence>
<protein>
    <submittedName>
        <fullName evidence="2">Retrovirus-related pol polyprotein from transposon TNT 1-94</fullName>
    </submittedName>
</protein>
<evidence type="ECO:0000313" key="2">
    <source>
        <dbReference type="EMBL" id="GJT93970.1"/>
    </source>
</evidence>
<evidence type="ECO:0000313" key="3">
    <source>
        <dbReference type="Proteomes" id="UP001151760"/>
    </source>
</evidence>
<dbReference type="InterPro" id="IPR057670">
    <property type="entry name" value="SH3_retrovirus"/>
</dbReference>